<dbReference type="Gene3D" id="3.40.50.740">
    <property type="match status" value="1"/>
</dbReference>
<dbReference type="SUPFAM" id="SSF50692">
    <property type="entry name" value="ADC-like"/>
    <property type="match status" value="1"/>
</dbReference>
<accession>A0AA42CUB2</accession>
<dbReference type="InterPro" id="IPR041953">
    <property type="entry name" value="YdeP_MopB"/>
</dbReference>
<dbReference type="PANTHER" id="PTHR43105:SF4">
    <property type="entry name" value="PROTEIN YDEP"/>
    <property type="match status" value="1"/>
</dbReference>
<keyword evidence="4" id="KW-0004">4Fe-4S</keyword>
<evidence type="ECO:0000313" key="11">
    <source>
        <dbReference type="EMBL" id="MCX2524497.1"/>
    </source>
</evidence>
<proteinExistence type="inferred from homology"/>
<feature type="domain" description="Molybdopterin oxidoreductase" evidence="10">
    <location>
        <begin position="109"/>
        <end position="399"/>
    </location>
</feature>
<dbReference type="SUPFAM" id="SSF53706">
    <property type="entry name" value="Formate dehydrogenase/DMSO reductase, domains 1-3"/>
    <property type="match status" value="1"/>
</dbReference>
<evidence type="ECO:0000256" key="9">
    <source>
        <dbReference type="ARBA" id="ARBA00023014"/>
    </source>
</evidence>
<dbReference type="GO" id="GO:0016020">
    <property type="term" value="C:membrane"/>
    <property type="evidence" value="ECO:0007669"/>
    <property type="project" value="TreeGrafter"/>
</dbReference>
<protein>
    <submittedName>
        <fullName evidence="11">FdhF/YdeP family oxidoreductase</fullName>
    </submittedName>
</protein>
<sequence length="760" mass="84074">MSKERTFEYHHPAAGWGALKSVSRFLLQSRVPVTNVRAMLKLNQPDGFDCPGCAWGDPEHGSSFEFCENGVKAVTWETTAKRVTPRFFARYSVSEMKGWDDFRLEDQGRLTSPMRYNADTNHYEPISWEAAYDLMADHLRALDDPNEALFYTSGKACNESAWVFQLLARLYGTNNMPDCSNMCHEASGAALEDALGSGKGSVLLEDFEQAEAIFTFGQNPGTNHPRMLGTLREAADRGCEIVAFNTLKERGLERFADPQRMLEMARAGSGQISSLYLCPALGGDMAAARGMAKVLFERDAQQGNVIDHDFVARHTDGLADWQQVVEATSWADIEDQSGLSRDEITSAAEVYMRSSATIFCWAMGLTQHEHSVITIRELVNLLLLKGNIGKPGAGTCPVRGHSNVQGDRTMGIYEKPSPGFLDALEAYYGVPMPREHGVDTVDSIRAMRDGKARVFIGLAGNFARATSDSEVCEQALSGCNLTVHISTKLNRSHLVTGRDALILPCIGRVEVDRKADGQAQLITVEDSMSMVHGSSGIHKPASKALRSEVEILTQVAERLLGNEVVDWASLRADYDVIREHIAGVVPGFNDFNQRVREPRGFWLGNPGAERMFPTGTGLARFSAAALPKQVLHQKMRERTGWLTLQTLRSHDQYNTTVYGYNDRYRGVEGQRQVIFLNEQDMTRLGVEAGEFVDLIGDDSDGQVRRANHFKVVRYDTPAGCAAAYYPETNPLIPLDSVGVRSNTPNSKSVAIRLERSRRLA</sequence>
<gene>
    <name evidence="11" type="ORF">OQ287_09600</name>
</gene>
<evidence type="ECO:0000313" key="12">
    <source>
        <dbReference type="Proteomes" id="UP001165678"/>
    </source>
</evidence>
<evidence type="ECO:0000256" key="7">
    <source>
        <dbReference type="ARBA" id="ARBA00023002"/>
    </source>
</evidence>
<dbReference type="PIRSF" id="PIRSF000144">
    <property type="entry name" value="CbbBc"/>
    <property type="match status" value="1"/>
</dbReference>
<keyword evidence="6" id="KW-0479">Metal-binding</keyword>
<dbReference type="NCBIfam" id="TIGR01701">
    <property type="entry name" value="Fdhalpha-like"/>
    <property type="match status" value="1"/>
</dbReference>
<dbReference type="Proteomes" id="UP001165678">
    <property type="component" value="Unassembled WGS sequence"/>
</dbReference>
<dbReference type="InterPro" id="IPR006656">
    <property type="entry name" value="Mopterin_OxRdtase"/>
</dbReference>
<dbReference type="Gene3D" id="3.40.228.10">
    <property type="entry name" value="Dimethylsulfoxide Reductase, domain 2"/>
    <property type="match status" value="1"/>
</dbReference>
<dbReference type="CDD" id="cd02767">
    <property type="entry name" value="MopB_ydeP"/>
    <property type="match status" value="1"/>
</dbReference>
<dbReference type="InterPro" id="IPR050123">
    <property type="entry name" value="Prok_molybdopt-oxidoreductase"/>
</dbReference>
<evidence type="ECO:0000256" key="8">
    <source>
        <dbReference type="ARBA" id="ARBA00023004"/>
    </source>
</evidence>
<reference evidence="11" key="1">
    <citation type="submission" date="2022-11" db="EMBL/GenBank/DDBJ databases">
        <title>Larsenimonas rhizosphaerae sp. nov., isolated from a tidal mudflat.</title>
        <authorList>
            <person name="Lee S.D."/>
            <person name="Kim I.S."/>
        </authorList>
    </citation>
    <scope>NUCLEOTIDE SEQUENCE</scope>
    <source>
        <strain evidence="11">GH2-1</strain>
    </source>
</reference>
<dbReference type="Pfam" id="PF00384">
    <property type="entry name" value="Molybdopterin"/>
    <property type="match status" value="1"/>
</dbReference>
<evidence type="ECO:0000259" key="10">
    <source>
        <dbReference type="Pfam" id="PF00384"/>
    </source>
</evidence>
<organism evidence="11 12">
    <name type="scientific">Larsenimonas rhizosphaerae</name>
    <dbReference type="NCBI Taxonomy" id="2944682"/>
    <lineage>
        <taxon>Bacteria</taxon>
        <taxon>Pseudomonadati</taxon>
        <taxon>Pseudomonadota</taxon>
        <taxon>Gammaproteobacteria</taxon>
        <taxon>Oceanospirillales</taxon>
        <taxon>Halomonadaceae</taxon>
        <taxon>Larsenimonas</taxon>
    </lineage>
</organism>
<keyword evidence="12" id="KW-1185">Reference proteome</keyword>
<comment type="caution">
    <text evidence="11">The sequence shown here is derived from an EMBL/GenBank/DDBJ whole genome shotgun (WGS) entry which is preliminary data.</text>
</comment>
<dbReference type="GO" id="GO:0030151">
    <property type="term" value="F:molybdenum ion binding"/>
    <property type="evidence" value="ECO:0007669"/>
    <property type="project" value="InterPro"/>
</dbReference>
<keyword evidence="8" id="KW-0408">Iron</keyword>
<comment type="cofactor">
    <cofactor evidence="1">
        <name>Mo-bis(molybdopterin guanine dinucleotide)</name>
        <dbReference type="ChEBI" id="CHEBI:60539"/>
    </cofactor>
</comment>
<dbReference type="GO" id="GO:0051539">
    <property type="term" value="F:4 iron, 4 sulfur cluster binding"/>
    <property type="evidence" value="ECO:0007669"/>
    <property type="project" value="UniProtKB-KW"/>
</dbReference>
<dbReference type="InterPro" id="IPR010046">
    <property type="entry name" value="Mopterin_OxRdtse_a_bac"/>
</dbReference>
<comment type="similarity">
    <text evidence="3">Belongs to the prokaryotic molybdopterin-containing oxidoreductase family.</text>
</comment>
<evidence type="ECO:0000256" key="1">
    <source>
        <dbReference type="ARBA" id="ARBA00001942"/>
    </source>
</evidence>
<keyword evidence="7" id="KW-0560">Oxidoreductase</keyword>
<evidence type="ECO:0000256" key="2">
    <source>
        <dbReference type="ARBA" id="ARBA00001966"/>
    </source>
</evidence>
<dbReference type="CDD" id="cd02787">
    <property type="entry name" value="MopB_CT_ydeP"/>
    <property type="match status" value="1"/>
</dbReference>
<dbReference type="PANTHER" id="PTHR43105">
    <property type="entry name" value="RESPIRATORY NITRATE REDUCTASE"/>
    <property type="match status" value="1"/>
</dbReference>
<dbReference type="GO" id="GO:0008863">
    <property type="term" value="F:formate dehydrogenase (NAD+) activity"/>
    <property type="evidence" value="ECO:0007669"/>
    <property type="project" value="InterPro"/>
</dbReference>
<keyword evidence="9" id="KW-0411">Iron-sulfur</keyword>
<name>A0AA42CUB2_9GAMM</name>
<keyword evidence="5" id="KW-0500">Molybdenum</keyword>
<comment type="cofactor">
    <cofactor evidence="2">
        <name>[4Fe-4S] cluster</name>
        <dbReference type="ChEBI" id="CHEBI:49883"/>
    </cofactor>
</comment>
<evidence type="ECO:0000256" key="3">
    <source>
        <dbReference type="ARBA" id="ARBA00010312"/>
    </source>
</evidence>
<dbReference type="AlphaFoldDB" id="A0AA42CUB2"/>
<dbReference type="RefSeq" id="WP_265896293.1">
    <property type="nucleotide sequence ID" value="NZ_JAPIVE010000002.1"/>
</dbReference>
<evidence type="ECO:0000256" key="5">
    <source>
        <dbReference type="ARBA" id="ARBA00022505"/>
    </source>
</evidence>
<dbReference type="EMBL" id="JAPIVE010000002">
    <property type="protein sequence ID" value="MCX2524497.1"/>
    <property type="molecule type" value="Genomic_DNA"/>
</dbReference>
<dbReference type="InterPro" id="IPR037951">
    <property type="entry name" value="MopB_CT_YdeP"/>
</dbReference>
<evidence type="ECO:0000256" key="6">
    <source>
        <dbReference type="ARBA" id="ARBA00022723"/>
    </source>
</evidence>
<evidence type="ECO:0000256" key="4">
    <source>
        <dbReference type="ARBA" id="ARBA00022485"/>
    </source>
</evidence>
<dbReference type="InterPro" id="IPR009010">
    <property type="entry name" value="Asp_de-COase-like_dom_sf"/>
</dbReference>